<proteinExistence type="inferred from homology"/>
<dbReference type="SUPFAM" id="SSF161093">
    <property type="entry name" value="MgtE membrane domain-like"/>
    <property type="match status" value="1"/>
</dbReference>
<evidence type="ECO:0000256" key="6">
    <source>
        <dbReference type="ARBA" id="ARBA00022989"/>
    </source>
</evidence>
<evidence type="ECO:0000256" key="7">
    <source>
        <dbReference type="ARBA" id="ARBA00023136"/>
    </source>
</evidence>
<dbReference type="InterPro" id="IPR036739">
    <property type="entry name" value="SLC41_membr_dom_sf"/>
</dbReference>
<feature type="transmembrane region" description="Helical" evidence="9">
    <location>
        <begin position="357"/>
        <end position="376"/>
    </location>
</feature>
<dbReference type="GO" id="GO:0005886">
    <property type="term" value="C:plasma membrane"/>
    <property type="evidence" value="ECO:0007669"/>
    <property type="project" value="UniProtKB-SubCell"/>
</dbReference>
<dbReference type="InterPro" id="IPR006669">
    <property type="entry name" value="MgtE_transporter"/>
</dbReference>
<comment type="subunit">
    <text evidence="9">Homodimer.</text>
</comment>
<dbReference type="PANTHER" id="PTHR43773">
    <property type="entry name" value="MAGNESIUM TRANSPORTER MGTE"/>
    <property type="match status" value="1"/>
</dbReference>
<organism evidence="11 12">
    <name type="scientific">Tepiditoga spiralis</name>
    <dbReference type="NCBI Taxonomy" id="2108365"/>
    <lineage>
        <taxon>Bacteria</taxon>
        <taxon>Thermotogati</taxon>
        <taxon>Thermotogota</taxon>
        <taxon>Thermotogae</taxon>
        <taxon>Petrotogales</taxon>
        <taxon>Petrotogaceae</taxon>
        <taxon>Tepiditoga</taxon>
    </lineage>
</organism>
<dbReference type="SMART" id="SM00924">
    <property type="entry name" value="MgtE_N"/>
    <property type="match status" value="1"/>
</dbReference>
<name>A0A7G1GBD2_9BACT</name>
<keyword evidence="9" id="KW-0479">Metal-binding</keyword>
<protein>
    <recommendedName>
        <fullName evidence="9">Magnesium transporter MgtE</fullName>
    </recommendedName>
</protein>
<dbReference type="InterPro" id="IPR038076">
    <property type="entry name" value="MgtE_N_sf"/>
</dbReference>
<dbReference type="InterPro" id="IPR006667">
    <property type="entry name" value="SLC41_membr_dom"/>
</dbReference>
<keyword evidence="4 9" id="KW-0812">Transmembrane</keyword>
<comment type="function">
    <text evidence="9">Acts as a magnesium transporter.</text>
</comment>
<dbReference type="SUPFAM" id="SSF54631">
    <property type="entry name" value="CBS-domain pair"/>
    <property type="match status" value="1"/>
</dbReference>
<dbReference type="GO" id="GO:0046872">
    <property type="term" value="F:metal ion binding"/>
    <property type="evidence" value="ECO:0007669"/>
    <property type="project" value="UniProtKB-KW"/>
</dbReference>
<keyword evidence="8" id="KW-0129">CBS domain</keyword>
<keyword evidence="6 9" id="KW-1133">Transmembrane helix</keyword>
<dbReference type="InterPro" id="IPR006668">
    <property type="entry name" value="Mg_transptr_MgtE_intracell_dom"/>
</dbReference>
<reference evidence="11 12" key="1">
    <citation type="submission" date="2018-06" db="EMBL/GenBank/DDBJ databases">
        <title>Genome sequencing of Oceanotoga sp. sy52.</title>
        <authorList>
            <person name="Mori K."/>
        </authorList>
    </citation>
    <scope>NUCLEOTIDE SEQUENCE [LARGE SCALE GENOMIC DNA]</scope>
    <source>
        <strain evidence="12">sy52</strain>
    </source>
</reference>
<dbReference type="NCBIfam" id="TIGR00400">
    <property type="entry name" value="mgtE"/>
    <property type="match status" value="1"/>
</dbReference>
<dbReference type="CDD" id="cd04606">
    <property type="entry name" value="CBS_pair_Mg_transporter"/>
    <property type="match status" value="1"/>
</dbReference>
<dbReference type="Gene3D" id="3.10.580.10">
    <property type="entry name" value="CBS-domain"/>
    <property type="match status" value="1"/>
</dbReference>
<evidence type="ECO:0000256" key="8">
    <source>
        <dbReference type="PROSITE-ProRule" id="PRU00703"/>
    </source>
</evidence>
<dbReference type="Gene3D" id="1.10.357.20">
    <property type="entry name" value="SLC41 divalent cation transporters, integral membrane domain"/>
    <property type="match status" value="1"/>
</dbReference>
<evidence type="ECO:0000256" key="1">
    <source>
        <dbReference type="ARBA" id="ARBA00004141"/>
    </source>
</evidence>
<dbReference type="InParanoid" id="A0A7G1GBD2"/>
<evidence type="ECO:0000259" key="10">
    <source>
        <dbReference type="PROSITE" id="PS51371"/>
    </source>
</evidence>
<dbReference type="SMART" id="SM00116">
    <property type="entry name" value="CBS"/>
    <property type="match status" value="1"/>
</dbReference>
<evidence type="ECO:0000256" key="9">
    <source>
        <dbReference type="RuleBase" id="RU362011"/>
    </source>
</evidence>
<dbReference type="Pfam" id="PF01769">
    <property type="entry name" value="MgtE"/>
    <property type="match status" value="1"/>
</dbReference>
<dbReference type="AlphaFoldDB" id="A0A7G1GBD2"/>
<dbReference type="Pfam" id="PF00571">
    <property type="entry name" value="CBS"/>
    <property type="match status" value="2"/>
</dbReference>
<keyword evidence="9" id="KW-1003">Cell membrane</keyword>
<evidence type="ECO:0000256" key="2">
    <source>
        <dbReference type="ARBA" id="ARBA00009749"/>
    </source>
</evidence>
<accession>A0A7G1GBD2</accession>
<gene>
    <name evidence="11" type="ORF">OSSY52_11300</name>
</gene>
<dbReference type="PANTHER" id="PTHR43773:SF1">
    <property type="entry name" value="MAGNESIUM TRANSPORTER MGTE"/>
    <property type="match status" value="1"/>
</dbReference>
<dbReference type="KEGG" id="ocy:OSSY52_11300"/>
<keyword evidence="3 9" id="KW-0813">Transport</keyword>
<feature type="transmembrane region" description="Helical" evidence="9">
    <location>
        <begin position="283"/>
        <end position="300"/>
    </location>
</feature>
<dbReference type="Proteomes" id="UP000516361">
    <property type="component" value="Chromosome"/>
</dbReference>
<feature type="transmembrane region" description="Helical" evidence="9">
    <location>
        <begin position="382"/>
        <end position="406"/>
    </location>
</feature>
<keyword evidence="5 9" id="KW-0460">Magnesium</keyword>
<dbReference type="Gene3D" id="1.25.60.10">
    <property type="entry name" value="MgtE N-terminal domain-like"/>
    <property type="match status" value="1"/>
</dbReference>
<dbReference type="Pfam" id="PF03448">
    <property type="entry name" value="MgtE_N"/>
    <property type="match status" value="1"/>
</dbReference>
<evidence type="ECO:0000256" key="3">
    <source>
        <dbReference type="ARBA" id="ARBA00022448"/>
    </source>
</evidence>
<dbReference type="PROSITE" id="PS51371">
    <property type="entry name" value="CBS"/>
    <property type="match status" value="1"/>
</dbReference>
<comment type="subcellular location">
    <subcellularLocation>
        <location evidence="9">Cell membrane</location>
        <topology evidence="9">Multi-pass membrane protein</topology>
    </subcellularLocation>
    <subcellularLocation>
        <location evidence="1">Membrane</location>
        <topology evidence="1">Multi-pass membrane protein</topology>
    </subcellularLocation>
</comment>
<dbReference type="FunCoup" id="A0A7G1GBD2">
    <property type="interactions" value="132"/>
</dbReference>
<feature type="transmembrane region" description="Helical" evidence="9">
    <location>
        <begin position="312"/>
        <end position="336"/>
    </location>
</feature>
<dbReference type="InterPro" id="IPR046342">
    <property type="entry name" value="CBS_dom_sf"/>
</dbReference>
<feature type="transmembrane region" description="Helical" evidence="9">
    <location>
        <begin position="418"/>
        <end position="440"/>
    </location>
</feature>
<evidence type="ECO:0000313" key="11">
    <source>
        <dbReference type="EMBL" id="BBE30989.1"/>
    </source>
</evidence>
<keyword evidence="12" id="KW-1185">Reference proteome</keyword>
<dbReference type="RefSeq" id="WP_190616043.1">
    <property type="nucleotide sequence ID" value="NZ_AP018712.1"/>
</dbReference>
<evidence type="ECO:0000256" key="4">
    <source>
        <dbReference type="ARBA" id="ARBA00022692"/>
    </source>
</evidence>
<dbReference type="GO" id="GO:0015095">
    <property type="term" value="F:magnesium ion transmembrane transporter activity"/>
    <property type="evidence" value="ECO:0007669"/>
    <property type="project" value="UniProtKB-UniRule"/>
</dbReference>
<dbReference type="SUPFAM" id="SSF158791">
    <property type="entry name" value="MgtE N-terminal domain-like"/>
    <property type="match status" value="1"/>
</dbReference>
<comment type="similarity">
    <text evidence="2 9">Belongs to the SLC41A transporter family.</text>
</comment>
<feature type="domain" description="CBS" evidence="10">
    <location>
        <begin position="199"/>
        <end position="255"/>
    </location>
</feature>
<sequence>MKFAMAVDVKKLIEYGQLKFLKELLVEQEPATVLEMIKELPSEEILIVFRLLPKDTAAIVFTELETDEQLKLLSLFKEEKAKEIIENMDPDDRVELFDEMPANVVKKLLDYLSPEERKQTLTLLNFPEDSAGRIMTPYYLDVKANMTVERALEHIKKVGNTKETIYTLFAIDEDRKLSGVLELKDLIFSDSNTLIKELMNEDPIYVTVFQDREEVYQIMRDYDLLALPVTDSEKRLVGIVTIDDIVDVIEDEATEDIQKMAAVGVTESSYLHTSIWKLVKSRVFWLITLLVLESAVGFIIDGYSEVLQKITILAAFIPTINAMGGNTGGQISAIMIRSMAIGDVESSDMKKIFYKEMIIGIILGSILTVIMALRAFVSTQNIMIILSLSASLLIVILTSNLLGAFLPFFAKKIKIDPAVISGPLISTLMDLISMSVYFSVSTILLKNYL</sequence>
<dbReference type="InterPro" id="IPR000644">
    <property type="entry name" value="CBS_dom"/>
</dbReference>
<dbReference type="EMBL" id="AP018712">
    <property type="protein sequence ID" value="BBE30989.1"/>
    <property type="molecule type" value="Genomic_DNA"/>
</dbReference>
<evidence type="ECO:0000256" key="5">
    <source>
        <dbReference type="ARBA" id="ARBA00022842"/>
    </source>
</evidence>
<keyword evidence="7 9" id="KW-0472">Membrane</keyword>
<evidence type="ECO:0000313" key="12">
    <source>
        <dbReference type="Proteomes" id="UP000516361"/>
    </source>
</evidence>